<sequence>MHWKSWETLIKMQDKEGLGFNDIQQTNIALLAKQVWRFIICPNLLVSKVIRSKYNLKTLILKIECKGLASCFWKSIHNTLSFKEDHLRIKVGVDRDLSIWNDRWIHDNRDDR</sequence>
<dbReference type="Proteomes" id="UP001630127">
    <property type="component" value="Unassembled WGS sequence"/>
</dbReference>
<organism evidence="1 2">
    <name type="scientific">Cinchona calisaya</name>
    <dbReference type="NCBI Taxonomy" id="153742"/>
    <lineage>
        <taxon>Eukaryota</taxon>
        <taxon>Viridiplantae</taxon>
        <taxon>Streptophyta</taxon>
        <taxon>Embryophyta</taxon>
        <taxon>Tracheophyta</taxon>
        <taxon>Spermatophyta</taxon>
        <taxon>Magnoliopsida</taxon>
        <taxon>eudicotyledons</taxon>
        <taxon>Gunneridae</taxon>
        <taxon>Pentapetalae</taxon>
        <taxon>asterids</taxon>
        <taxon>lamiids</taxon>
        <taxon>Gentianales</taxon>
        <taxon>Rubiaceae</taxon>
        <taxon>Cinchonoideae</taxon>
        <taxon>Cinchoneae</taxon>
        <taxon>Cinchona</taxon>
    </lineage>
</organism>
<evidence type="ECO:0000313" key="1">
    <source>
        <dbReference type="EMBL" id="KAL3516673.1"/>
    </source>
</evidence>
<proteinExistence type="predicted"/>
<comment type="caution">
    <text evidence="1">The sequence shown here is derived from an EMBL/GenBank/DDBJ whole genome shotgun (WGS) entry which is preliminary data.</text>
</comment>
<evidence type="ECO:0000313" key="2">
    <source>
        <dbReference type="Proteomes" id="UP001630127"/>
    </source>
</evidence>
<dbReference type="AlphaFoldDB" id="A0ABD2ZB49"/>
<accession>A0ABD2ZB49</accession>
<name>A0ABD2ZB49_9GENT</name>
<dbReference type="EMBL" id="JBJUIK010000010">
    <property type="protein sequence ID" value="KAL3516673.1"/>
    <property type="molecule type" value="Genomic_DNA"/>
</dbReference>
<keyword evidence="2" id="KW-1185">Reference proteome</keyword>
<reference evidence="1 2" key="1">
    <citation type="submission" date="2024-11" db="EMBL/GenBank/DDBJ databases">
        <title>A near-complete genome assembly of Cinchona calisaya.</title>
        <authorList>
            <person name="Lian D.C."/>
            <person name="Zhao X.W."/>
            <person name="Wei L."/>
        </authorList>
    </citation>
    <scope>NUCLEOTIDE SEQUENCE [LARGE SCALE GENOMIC DNA]</scope>
    <source>
        <tissue evidence="1">Nenye</tissue>
    </source>
</reference>
<protein>
    <submittedName>
        <fullName evidence="1">Uncharacterized protein</fullName>
    </submittedName>
</protein>
<gene>
    <name evidence="1" type="ORF">ACH5RR_023575</name>
</gene>